<organism evidence="1 2">
    <name type="scientific">Imbroritus primus</name>
    <dbReference type="NCBI Taxonomy" id="3058603"/>
    <lineage>
        <taxon>Bacteria</taxon>
        <taxon>Pseudomonadati</taxon>
        <taxon>Pseudomonadota</taxon>
        <taxon>Betaproteobacteria</taxon>
        <taxon>Burkholderiales</taxon>
        <taxon>Burkholderiaceae</taxon>
        <taxon>Imbroritus</taxon>
    </lineage>
</organism>
<dbReference type="Proteomes" id="UP000004277">
    <property type="component" value="Unassembled WGS sequence"/>
</dbReference>
<name>A0ACD3SQE9_9BURK</name>
<gene>
    <name evidence="1" type="primary">thpR</name>
    <name evidence="1" type="ORF">MW7_006420</name>
</gene>
<dbReference type="EMBL" id="AKCV02000015">
    <property type="protein sequence ID" value="TMS58371.1"/>
    <property type="molecule type" value="Genomic_DNA"/>
</dbReference>
<accession>A0ACD3SQE9</accession>
<evidence type="ECO:0000313" key="2">
    <source>
        <dbReference type="Proteomes" id="UP000004277"/>
    </source>
</evidence>
<proteinExistence type="predicted"/>
<sequence>MTSAANDAQAPMHFPDPDPGRASGDPASPAAALHWQRCFVALTPVRATAERLALVSGPGIRAVHPANLHLTLAFIGDLPAELGQEVARTLPSLAQPLRCLPLEAIEWWPDSIRPRVLVATFTANDELLALVDHLRTRLAQAGLPTGNAFRAHLTLARASRRITAEAAASAARHADPPTHACFTALTMYATRPDGPAGQYWQAASIPLGEVLAGPDGVARHIP</sequence>
<reference evidence="1" key="1">
    <citation type="submission" date="2019-05" db="EMBL/GenBank/DDBJ databases">
        <title>Revised genome assembly of Burkholderiaceae (previously Ralstonia) sp. PBA.</title>
        <authorList>
            <person name="Gan H.M."/>
        </authorList>
    </citation>
    <scope>NUCLEOTIDE SEQUENCE</scope>
    <source>
        <strain evidence="1">PBA</strain>
    </source>
</reference>
<protein>
    <submittedName>
        <fullName evidence="1">RNA 2',3'-cyclic phosphodiesterase</fullName>
    </submittedName>
</protein>
<evidence type="ECO:0000313" key="1">
    <source>
        <dbReference type="EMBL" id="TMS58371.1"/>
    </source>
</evidence>
<comment type="caution">
    <text evidence="1">The sequence shown here is derived from an EMBL/GenBank/DDBJ whole genome shotgun (WGS) entry which is preliminary data.</text>
</comment>
<keyword evidence="2" id="KW-1185">Reference proteome</keyword>